<dbReference type="PANTHER" id="PTHR42723:SF1">
    <property type="entry name" value="CHLOROPHYLL SYNTHASE, CHLOROPLASTIC"/>
    <property type="match status" value="1"/>
</dbReference>
<sequence length="331" mass="35235">MNSQLPPTIESLPEAADRGPSGSLLPLLKLCRLSNVFTSVADILLGFFLARGDAQPLPGLIALAIASAMLYTAGMVLNDVFDIEIDRVERPTRPLPSGAVSLDFAKRFGAGLLVLGCLLAWVVGIAYQAETISMLHSGGVATLLAGMILLYNAWLKHTFAGPFAMGACRTLNILLGMSLAPAVSEPVVMGYPAVWLLLAIAYGLYIAGVTWFSRQEAVESSRWQLTIGLLLMLSGVAGVVYQALALPGQRIPAQMFMLLMSCLGVSILLRGVRAIADPQPSTVQPVIKQAILSLIMFHAAVVLTVLTPGYSLAIVALMLPTLALQRFIYST</sequence>
<dbReference type="STRING" id="530564.Psta_3877"/>
<dbReference type="EMBL" id="CP001848">
    <property type="protein sequence ID" value="ADB18532.1"/>
    <property type="molecule type" value="Genomic_DNA"/>
</dbReference>
<dbReference type="Proteomes" id="UP000001887">
    <property type="component" value="Chromosome"/>
</dbReference>
<keyword evidence="2" id="KW-1003">Cell membrane</keyword>
<reference evidence="7 8" key="1">
    <citation type="journal article" date="2009" name="Stand. Genomic Sci.">
        <title>Complete genome sequence of Pirellula staleyi type strain (ATCC 27377).</title>
        <authorList>
            <person name="Clum A."/>
            <person name="Tindall B.J."/>
            <person name="Sikorski J."/>
            <person name="Ivanova N."/>
            <person name="Mavrommatis K."/>
            <person name="Lucas S."/>
            <person name="Glavina del Rio T."/>
            <person name="Nolan M."/>
            <person name="Chen F."/>
            <person name="Tice H."/>
            <person name="Pitluck S."/>
            <person name="Cheng J.F."/>
            <person name="Chertkov O."/>
            <person name="Brettin T."/>
            <person name="Han C."/>
            <person name="Detter J.C."/>
            <person name="Kuske C."/>
            <person name="Bruce D."/>
            <person name="Goodwin L."/>
            <person name="Ovchinikova G."/>
            <person name="Pati A."/>
            <person name="Mikhailova N."/>
            <person name="Chen A."/>
            <person name="Palaniappan K."/>
            <person name="Land M."/>
            <person name="Hauser L."/>
            <person name="Chang Y.J."/>
            <person name="Jeffries C.D."/>
            <person name="Chain P."/>
            <person name="Rohde M."/>
            <person name="Goker M."/>
            <person name="Bristow J."/>
            <person name="Eisen J.A."/>
            <person name="Markowitz V."/>
            <person name="Hugenholtz P."/>
            <person name="Kyrpides N.C."/>
            <person name="Klenk H.P."/>
            <person name="Lapidus A."/>
        </authorList>
    </citation>
    <scope>NUCLEOTIDE SEQUENCE [LARGE SCALE GENOMIC DNA]</scope>
    <source>
        <strain evidence="8">ATCC 27377 / DSM 6068 / ICPB 4128</strain>
    </source>
</reference>
<feature type="transmembrane region" description="Helical" evidence="6">
    <location>
        <begin position="251"/>
        <end position="269"/>
    </location>
</feature>
<dbReference type="HOGENOM" id="CLU_060108_2_0_0"/>
<dbReference type="PANTHER" id="PTHR42723">
    <property type="entry name" value="CHLOROPHYLL SYNTHASE"/>
    <property type="match status" value="1"/>
</dbReference>
<dbReference type="GO" id="GO:0016765">
    <property type="term" value="F:transferase activity, transferring alkyl or aryl (other than methyl) groups"/>
    <property type="evidence" value="ECO:0007669"/>
    <property type="project" value="InterPro"/>
</dbReference>
<evidence type="ECO:0000256" key="1">
    <source>
        <dbReference type="ARBA" id="ARBA00004141"/>
    </source>
</evidence>
<dbReference type="OrthoDB" id="2908954at2"/>
<dbReference type="InterPro" id="IPR000537">
    <property type="entry name" value="UbiA_prenyltransferase"/>
</dbReference>
<accession>D2R147</accession>
<keyword evidence="8" id="KW-1185">Reference proteome</keyword>
<evidence type="ECO:0000256" key="2">
    <source>
        <dbReference type="ARBA" id="ARBA00022475"/>
    </source>
</evidence>
<name>D2R147_PIRSD</name>
<gene>
    <name evidence="7" type="ordered locus">Psta_3877</name>
</gene>
<dbReference type="Gene3D" id="1.10.357.140">
    <property type="entry name" value="UbiA prenyltransferase"/>
    <property type="match status" value="1"/>
</dbReference>
<feature type="transmembrane region" description="Helical" evidence="6">
    <location>
        <begin position="134"/>
        <end position="154"/>
    </location>
</feature>
<feature type="transmembrane region" description="Helical" evidence="6">
    <location>
        <begin position="108"/>
        <end position="127"/>
    </location>
</feature>
<organism evidence="7 8">
    <name type="scientific">Pirellula staleyi (strain ATCC 27377 / DSM 6068 / ICPB 4128)</name>
    <name type="common">Pirella staleyi</name>
    <dbReference type="NCBI Taxonomy" id="530564"/>
    <lineage>
        <taxon>Bacteria</taxon>
        <taxon>Pseudomonadati</taxon>
        <taxon>Planctomycetota</taxon>
        <taxon>Planctomycetia</taxon>
        <taxon>Pirellulales</taxon>
        <taxon>Pirellulaceae</taxon>
        <taxon>Pirellula</taxon>
    </lineage>
</organism>
<dbReference type="InterPro" id="IPR044878">
    <property type="entry name" value="UbiA_sf"/>
</dbReference>
<evidence type="ECO:0000256" key="3">
    <source>
        <dbReference type="ARBA" id="ARBA00022692"/>
    </source>
</evidence>
<dbReference type="GO" id="GO:0016020">
    <property type="term" value="C:membrane"/>
    <property type="evidence" value="ECO:0007669"/>
    <property type="project" value="UniProtKB-SubCell"/>
</dbReference>
<dbReference type="KEGG" id="psl:Psta_3877"/>
<proteinExistence type="predicted"/>
<feature type="transmembrane region" description="Helical" evidence="6">
    <location>
        <begin position="57"/>
        <end position="77"/>
    </location>
</feature>
<evidence type="ECO:0000256" key="6">
    <source>
        <dbReference type="SAM" id="Phobius"/>
    </source>
</evidence>
<feature type="transmembrane region" description="Helical" evidence="6">
    <location>
        <begin position="193"/>
        <end position="213"/>
    </location>
</feature>
<evidence type="ECO:0000256" key="5">
    <source>
        <dbReference type="ARBA" id="ARBA00023136"/>
    </source>
</evidence>
<dbReference type="Pfam" id="PF01040">
    <property type="entry name" value="UbiA"/>
    <property type="match status" value="1"/>
</dbReference>
<comment type="subcellular location">
    <subcellularLocation>
        <location evidence="1">Membrane</location>
        <topology evidence="1">Multi-pass membrane protein</topology>
    </subcellularLocation>
</comment>
<evidence type="ECO:0000313" key="7">
    <source>
        <dbReference type="EMBL" id="ADB18532.1"/>
    </source>
</evidence>
<dbReference type="CDD" id="cd13964">
    <property type="entry name" value="PT_UbiA_1"/>
    <property type="match status" value="1"/>
</dbReference>
<dbReference type="InterPro" id="IPR050475">
    <property type="entry name" value="Prenyltransferase_related"/>
</dbReference>
<dbReference type="eggNOG" id="COG0382">
    <property type="taxonomic scope" value="Bacteria"/>
</dbReference>
<evidence type="ECO:0000313" key="8">
    <source>
        <dbReference type="Proteomes" id="UP000001887"/>
    </source>
</evidence>
<evidence type="ECO:0000256" key="4">
    <source>
        <dbReference type="ARBA" id="ARBA00022989"/>
    </source>
</evidence>
<protein>
    <submittedName>
        <fullName evidence="7">UbiA prenyltransferase</fullName>
    </submittedName>
</protein>
<feature type="transmembrane region" description="Helical" evidence="6">
    <location>
        <begin position="225"/>
        <end position="245"/>
    </location>
</feature>
<feature type="transmembrane region" description="Helical" evidence="6">
    <location>
        <begin position="290"/>
        <end position="306"/>
    </location>
</feature>
<keyword evidence="5 6" id="KW-0472">Membrane</keyword>
<keyword evidence="7" id="KW-0808">Transferase</keyword>
<dbReference type="AlphaFoldDB" id="D2R147"/>
<keyword evidence="4 6" id="KW-1133">Transmembrane helix</keyword>
<keyword evidence="3 6" id="KW-0812">Transmembrane</keyword>